<keyword evidence="3" id="KW-0677">Repeat</keyword>
<reference evidence="10" key="1">
    <citation type="journal article" date="2012" name="Science">
        <title>The Paleozoic origin of enzymatic lignin decomposition reconstructed from 31 fungal genomes.</title>
        <authorList>
            <person name="Floudas D."/>
            <person name="Binder M."/>
            <person name="Riley R."/>
            <person name="Barry K."/>
            <person name="Blanchette R.A."/>
            <person name="Henrissat B."/>
            <person name="Martinez A.T."/>
            <person name="Otillar R."/>
            <person name="Spatafora J.W."/>
            <person name="Yadav J.S."/>
            <person name="Aerts A."/>
            <person name="Benoit I."/>
            <person name="Boyd A."/>
            <person name="Carlson A."/>
            <person name="Copeland A."/>
            <person name="Coutinho P.M."/>
            <person name="de Vries R.P."/>
            <person name="Ferreira P."/>
            <person name="Findley K."/>
            <person name="Foster B."/>
            <person name="Gaskell J."/>
            <person name="Glotzer D."/>
            <person name="Gorecki P."/>
            <person name="Heitman J."/>
            <person name="Hesse C."/>
            <person name="Hori C."/>
            <person name="Igarashi K."/>
            <person name="Jurgens J.A."/>
            <person name="Kallen N."/>
            <person name="Kersten P."/>
            <person name="Kohler A."/>
            <person name="Kuees U."/>
            <person name="Kumar T.K.A."/>
            <person name="Kuo A."/>
            <person name="LaButti K."/>
            <person name="Larrondo L.F."/>
            <person name="Lindquist E."/>
            <person name="Ling A."/>
            <person name="Lombard V."/>
            <person name="Lucas S."/>
            <person name="Lundell T."/>
            <person name="Martin R."/>
            <person name="McLaughlin D.J."/>
            <person name="Morgenstern I."/>
            <person name="Morin E."/>
            <person name="Murat C."/>
            <person name="Nagy L.G."/>
            <person name="Nolan M."/>
            <person name="Ohm R.A."/>
            <person name="Patyshakuliyeva A."/>
            <person name="Rokas A."/>
            <person name="Ruiz-Duenas F.J."/>
            <person name="Sabat G."/>
            <person name="Salamov A."/>
            <person name="Samejima M."/>
            <person name="Schmutz J."/>
            <person name="Slot J.C."/>
            <person name="St John F."/>
            <person name="Stenlid J."/>
            <person name="Sun H."/>
            <person name="Sun S."/>
            <person name="Syed K."/>
            <person name="Tsang A."/>
            <person name="Wiebenga A."/>
            <person name="Young D."/>
            <person name="Pisabarro A."/>
            <person name="Eastwood D.C."/>
            <person name="Martin F."/>
            <person name="Cullen D."/>
            <person name="Grigoriev I.V."/>
            <person name="Hibbett D.S."/>
        </authorList>
    </citation>
    <scope>NUCLEOTIDE SEQUENCE [LARGE SCALE GENOMIC DNA]</scope>
    <source>
        <strain evidence="10">TFB10046</strain>
    </source>
</reference>
<keyword evidence="2 6" id="KW-0853">WD repeat</keyword>
<dbReference type="InterPro" id="IPR013890">
    <property type="entry name" value="Tscrpt_rep_Tup1_N"/>
</dbReference>
<evidence type="ECO:0000256" key="7">
    <source>
        <dbReference type="SAM" id="MobiDB-lite"/>
    </source>
</evidence>
<dbReference type="eggNOG" id="KOG0266">
    <property type="taxonomic scope" value="Eukaryota"/>
</dbReference>
<dbReference type="Pfam" id="PF00400">
    <property type="entry name" value="WD40"/>
    <property type="match status" value="7"/>
</dbReference>
<protein>
    <submittedName>
        <fullName evidence="9">WD40 repeat-like protein</fullName>
    </submittedName>
</protein>
<sequence>MSEITDIRRLTHSLGVTATSQAHELQTIRETLYDLEAHHSQMYQKYEEQMHKLGSELHEAKQKIQRILNPHYPPRLGPTSALSLGHVTPGPRHPFHPKSQSISNRAPPSPQAPPPQQQQRQQQTMYQLAPQSLQLAAPPQPGSDLRLENVPVQRVMHDRAWIAFCNPHVPRVLDVDLLHTFSHESAVCCVRFSADGRYLATASNHSAQIYHVHSGQKTHDLVDERASSYKMGSLSIRSLCFSPDGKYLATAAEDACIRIWDITKSQIRAFLEGHRQEIYTLKFSSDGESIVSGSGDSTVRIWPWEGDGRATVLSIDEVEVEIANTGVISVAISPDDRFVAAGSFDNVVRIWEVATGNLIERLHGHQGSVYSVVFMPDGKLVSGSRDKTVKLWDIAALYHKHVPPLAGPSNARGMEGGEHGSTCLMDYKGHNDSVLSVAVSHDGQCIVSGSKDCVVQFWDVGRGSLQFTLQGHQNSVLSIDLSPTGKLATGSGDTRVRVWHLGH</sequence>
<dbReference type="PROSITE" id="PS50082">
    <property type="entry name" value="WD_REPEATS_2"/>
    <property type="match status" value="6"/>
</dbReference>
<evidence type="ECO:0000259" key="8">
    <source>
        <dbReference type="Pfam" id="PF08581"/>
    </source>
</evidence>
<feature type="region of interest" description="Disordered" evidence="7">
    <location>
        <begin position="69"/>
        <end position="125"/>
    </location>
</feature>
<dbReference type="OMA" id="QARICAY"/>
<dbReference type="PANTHER" id="PTHR19848">
    <property type="entry name" value="WD40 REPEAT PROTEIN"/>
    <property type="match status" value="1"/>
</dbReference>
<dbReference type="InterPro" id="IPR015943">
    <property type="entry name" value="WD40/YVTN_repeat-like_dom_sf"/>
</dbReference>
<dbReference type="PANTHER" id="PTHR19848:SF8">
    <property type="entry name" value="F-BOX AND WD REPEAT DOMAIN CONTAINING 7"/>
    <property type="match status" value="1"/>
</dbReference>
<evidence type="ECO:0000256" key="6">
    <source>
        <dbReference type="PROSITE-ProRule" id="PRU00221"/>
    </source>
</evidence>
<dbReference type="Pfam" id="PF08581">
    <property type="entry name" value="Tup_N"/>
    <property type="match status" value="1"/>
</dbReference>
<dbReference type="PROSITE" id="PS50294">
    <property type="entry name" value="WD_REPEATS_REGION"/>
    <property type="match status" value="6"/>
</dbReference>
<dbReference type="Proteomes" id="UP000006514">
    <property type="component" value="Unassembled WGS sequence"/>
</dbReference>
<dbReference type="InParanoid" id="J0WQK7"/>
<dbReference type="InterPro" id="IPR019775">
    <property type="entry name" value="WD40_repeat_CS"/>
</dbReference>
<feature type="repeat" description="WD" evidence="6">
    <location>
        <begin position="271"/>
        <end position="302"/>
    </location>
</feature>
<dbReference type="KEGG" id="adl:AURDEDRAFT_140507"/>
<feature type="repeat" description="WD" evidence="6">
    <location>
        <begin position="469"/>
        <end position="503"/>
    </location>
</feature>
<evidence type="ECO:0000256" key="2">
    <source>
        <dbReference type="ARBA" id="ARBA00022574"/>
    </source>
</evidence>
<evidence type="ECO:0000256" key="4">
    <source>
        <dbReference type="ARBA" id="ARBA00023015"/>
    </source>
</evidence>
<dbReference type="PROSITE" id="PS00678">
    <property type="entry name" value="WD_REPEATS_1"/>
    <property type="match status" value="4"/>
</dbReference>
<gene>
    <name evidence="9" type="ORF">AURDEDRAFT_140507</name>
</gene>
<keyword evidence="1" id="KW-0678">Repressor</keyword>
<feature type="repeat" description="WD" evidence="6">
    <location>
        <begin position="320"/>
        <end position="361"/>
    </location>
</feature>
<dbReference type="Gene3D" id="2.130.10.10">
    <property type="entry name" value="YVTN repeat-like/Quinoprotein amine dehydrogenase"/>
    <property type="match status" value="1"/>
</dbReference>
<feature type="repeat" description="WD" evidence="6">
    <location>
        <begin position="229"/>
        <end position="270"/>
    </location>
</feature>
<dbReference type="FunCoup" id="J0WQK7">
    <property type="interactions" value="19"/>
</dbReference>
<keyword evidence="5" id="KW-0804">Transcription</keyword>
<dbReference type="Gene3D" id="1.20.5.340">
    <property type="match status" value="1"/>
</dbReference>
<dbReference type="SMART" id="SM00320">
    <property type="entry name" value="WD40"/>
    <property type="match status" value="7"/>
</dbReference>
<evidence type="ECO:0000256" key="5">
    <source>
        <dbReference type="ARBA" id="ARBA00023163"/>
    </source>
</evidence>
<dbReference type="CDD" id="cd00200">
    <property type="entry name" value="WD40"/>
    <property type="match status" value="1"/>
</dbReference>
<feature type="compositionally biased region" description="Pro residues" evidence="7">
    <location>
        <begin position="107"/>
        <end position="116"/>
    </location>
</feature>
<dbReference type="InterPro" id="IPR001680">
    <property type="entry name" value="WD40_rpt"/>
</dbReference>
<dbReference type="AlphaFoldDB" id="J0WQK7"/>
<organism evidence="9 10">
    <name type="scientific">Auricularia subglabra (strain TFB-10046 / SS5)</name>
    <name type="common">White-rot fungus</name>
    <name type="synonym">Auricularia delicata (strain TFB10046)</name>
    <dbReference type="NCBI Taxonomy" id="717982"/>
    <lineage>
        <taxon>Eukaryota</taxon>
        <taxon>Fungi</taxon>
        <taxon>Dikarya</taxon>
        <taxon>Basidiomycota</taxon>
        <taxon>Agaricomycotina</taxon>
        <taxon>Agaricomycetes</taxon>
        <taxon>Auriculariales</taxon>
        <taxon>Auriculariaceae</taxon>
        <taxon>Auricularia</taxon>
    </lineage>
</organism>
<proteinExistence type="predicted"/>
<keyword evidence="4" id="KW-0805">Transcription regulation</keyword>
<keyword evidence="10" id="KW-1185">Reference proteome</keyword>
<dbReference type="InterPro" id="IPR020472">
    <property type="entry name" value="WD40_PAC1"/>
</dbReference>
<evidence type="ECO:0000313" key="9">
    <source>
        <dbReference type="EMBL" id="EJD34827.1"/>
    </source>
</evidence>
<feature type="domain" description="Transcriptional repressor Tup1 N-terminal" evidence="8">
    <location>
        <begin position="3"/>
        <end position="59"/>
    </location>
</feature>
<evidence type="ECO:0000313" key="10">
    <source>
        <dbReference type="Proteomes" id="UP000006514"/>
    </source>
</evidence>
<name>J0WQK7_AURST</name>
<dbReference type="SUPFAM" id="SSF50978">
    <property type="entry name" value="WD40 repeat-like"/>
    <property type="match status" value="1"/>
</dbReference>
<feature type="repeat" description="WD" evidence="6">
    <location>
        <begin position="362"/>
        <end position="394"/>
    </location>
</feature>
<dbReference type="InterPro" id="IPR036322">
    <property type="entry name" value="WD40_repeat_dom_sf"/>
</dbReference>
<feature type="repeat" description="WD" evidence="6">
    <location>
        <begin position="427"/>
        <end position="468"/>
    </location>
</feature>
<dbReference type="PRINTS" id="PR00320">
    <property type="entry name" value="GPROTEINBRPT"/>
</dbReference>
<dbReference type="EMBL" id="JH687918">
    <property type="protein sequence ID" value="EJD34827.1"/>
    <property type="molecule type" value="Genomic_DNA"/>
</dbReference>
<dbReference type="OrthoDB" id="17410at2759"/>
<accession>J0WQK7</accession>
<evidence type="ECO:0000256" key="1">
    <source>
        <dbReference type="ARBA" id="ARBA00022491"/>
    </source>
</evidence>
<evidence type="ECO:0000256" key="3">
    <source>
        <dbReference type="ARBA" id="ARBA00022737"/>
    </source>
</evidence>